<organism evidence="1 2">
    <name type="scientific">Racocetra persica</name>
    <dbReference type="NCBI Taxonomy" id="160502"/>
    <lineage>
        <taxon>Eukaryota</taxon>
        <taxon>Fungi</taxon>
        <taxon>Fungi incertae sedis</taxon>
        <taxon>Mucoromycota</taxon>
        <taxon>Glomeromycotina</taxon>
        <taxon>Glomeromycetes</taxon>
        <taxon>Diversisporales</taxon>
        <taxon>Gigasporaceae</taxon>
        <taxon>Racocetra</taxon>
    </lineage>
</organism>
<protein>
    <submittedName>
        <fullName evidence="1">6937_t:CDS:1</fullName>
    </submittedName>
</protein>
<feature type="non-terminal residue" evidence="1">
    <location>
        <position position="1"/>
    </location>
</feature>
<dbReference type="EMBL" id="CAJVQC010043100">
    <property type="protein sequence ID" value="CAG8776762.1"/>
    <property type="molecule type" value="Genomic_DNA"/>
</dbReference>
<name>A0ACA9R535_9GLOM</name>
<dbReference type="Proteomes" id="UP000789920">
    <property type="component" value="Unassembled WGS sequence"/>
</dbReference>
<keyword evidence="2" id="KW-1185">Reference proteome</keyword>
<reference evidence="1" key="1">
    <citation type="submission" date="2021-06" db="EMBL/GenBank/DDBJ databases">
        <authorList>
            <person name="Kallberg Y."/>
            <person name="Tangrot J."/>
            <person name="Rosling A."/>
        </authorList>
    </citation>
    <scope>NUCLEOTIDE SEQUENCE</scope>
    <source>
        <strain evidence="1">MA461A</strain>
    </source>
</reference>
<comment type="caution">
    <text evidence="1">The sequence shown here is derived from an EMBL/GenBank/DDBJ whole genome shotgun (WGS) entry which is preliminary data.</text>
</comment>
<evidence type="ECO:0000313" key="2">
    <source>
        <dbReference type="Proteomes" id="UP000789920"/>
    </source>
</evidence>
<accession>A0ACA9R535</accession>
<gene>
    <name evidence="1" type="ORF">RPERSI_LOCUS17042</name>
</gene>
<evidence type="ECO:0000313" key="1">
    <source>
        <dbReference type="EMBL" id="CAG8776762.1"/>
    </source>
</evidence>
<proteinExistence type="predicted"/>
<sequence>PLFKKKKQSIKRSVIQRPQIKEMVVVYHRVPEAVQNKFINNKETMLQKGQAIFEKKQTLEAAKFKQYEIPVTVKIDSMGKNGVQDICYKCIPEKQYEIPVTVKIGSMDKNGIQDIYYKYILEKRKFGEKFDICYKCKLKKRKINES</sequence>